<dbReference type="eggNOG" id="ENOG5031BMH">
    <property type="taxonomic scope" value="Bacteria"/>
</dbReference>
<evidence type="ECO:0000313" key="7">
    <source>
        <dbReference type="Proteomes" id="UP000027100"/>
    </source>
</evidence>
<comment type="caution">
    <text evidence="6">The sequence shown here is derived from an EMBL/GenBank/DDBJ whole genome shotgun (WGS) entry which is preliminary data.</text>
</comment>
<dbReference type="STRING" id="1280954.HPO_16043"/>
<dbReference type="Pfam" id="PF04588">
    <property type="entry name" value="HIG_1_N"/>
    <property type="match status" value="1"/>
</dbReference>
<dbReference type="NCBIfam" id="NF033233">
    <property type="entry name" value="twin_helix"/>
    <property type="match status" value="1"/>
</dbReference>
<dbReference type="EMBL" id="ARYM01000023">
    <property type="protein sequence ID" value="KCZ97229.1"/>
    <property type="molecule type" value="Genomic_DNA"/>
</dbReference>
<keyword evidence="7" id="KW-1185">Reference proteome</keyword>
<proteinExistence type="predicted"/>
<reference evidence="6 7" key="1">
    <citation type="journal article" date="2014" name="Antonie Van Leeuwenhoek">
        <title>Hyphomonas beringensis sp. nov. and Hyphomonas chukchiensis sp. nov., isolated from surface seawater of the Bering Sea and Chukchi Sea.</title>
        <authorList>
            <person name="Li C."/>
            <person name="Lai Q."/>
            <person name="Li G."/>
            <person name="Dong C."/>
            <person name="Wang J."/>
            <person name="Liao Y."/>
            <person name="Shao Z."/>
        </authorList>
    </citation>
    <scope>NUCLEOTIDE SEQUENCE [LARGE SCALE GENOMIC DNA]</scope>
    <source>
        <strain evidence="6 7">PS728</strain>
    </source>
</reference>
<dbReference type="RefSeq" id="WP_035601000.1">
    <property type="nucleotide sequence ID" value="NZ_ARYM01000023.1"/>
</dbReference>
<evidence type="ECO:0000256" key="1">
    <source>
        <dbReference type="ARBA" id="ARBA00022692"/>
    </source>
</evidence>
<feature type="transmembrane region" description="Helical" evidence="4">
    <location>
        <begin position="46"/>
        <end position="66"/>
    </location>
</feature>
<evidence type="ECO:0000313" key="6">
    <source>
        <dbReference type="EMBL" id="KCZ97229.1"/>
    </source>
</evidence>
<dbReference type="InterPro" id="IPR007667">
    <property type="entry name" value="Hypoxia_induced_domain"/>
</dbReference>
<evidence type="ECO:0000256" key="3">
    <source>
        <dbReference type="ARBA" id="ARBA00023136"/>
    </source>
</evidence>
<evidence type="ECO:0000256" key="2">
    <source>
        <dbReference type="ARBA" id="ARBA00022989"/>
    </source>
</evidence>
<evidence type="ECO:0000259" key="5">
    <source>
        <dbReference type="PROSITE" id="PS51503"/>
    </source>
</evidence>
<protein>
    <recommendedName>
        <fullName evidence="5">HIG1 domain-containing protein</fullName>
    </recommendedName>
</protein>
<accession>A0A062V5H9</accession>
<dbReference type="PATRIC" id="fig|1280954.3.peg.3238"/>
<keyword evidence="1 4" id="KW-0812">Transmembrane</keyword>
<feature type="transmembrane region" description="Helical" evidence="4">
    <location>
        <begin position="6"/>
        <end position="25"/>
    </location>
</feature>
<dbReference type="PROSITE" id="PS51503">
    <property type="entry name" value="HIG1"/>
    <property type="match status" value="1"/>
</dbReference>
<dbReference type="Gene3D" id="6.10.140.1320">
    <property type="match status" value="1"/>
</dbReference>
<dbReference type="AlphaFoldDB" id="A0A062V5H9"/>
<gene>
    <name evidence="6" type="ORF">HPO_16043</name>
</gene>
<dbReference type="OrthoDB" id="7620637at2"/>
<evidence type="ECO:0000256" key="4">
    <source>
        <dbReference type="SAM" id="Phobius"/>
    </source>
</evidence>
<name>A0A062V5H9_9PROT</name>
<organism evidence="6 7">
    <name type="scientific">Hyphomonas polymorpha PS728</name>
    <dbReference type="NCBI Taxonomy" id="1280954"/>
    <lineage>
        <taxon>Bacteria</taxon>
        <taxon>Pseudomonadati</taxon>
        <taxon>Pseudomonadota</taxon>
        <taxon>Alphaproteobacteria</taxon>
        <taxon>Hyphomonadales</taxon>
        <taxon>Hyphomonadaceae</taxon>
        <taxon>Hyphomonas</taxon>
    </lineage>
</organism>
<dbReference type="Proteomes" id="UP000027100">
    <property type="component" value="Unassembled WGS sequence"/>
</dbReference>
<keyword evidence="2 4" id="KW-1133">Transmembrane helix</keyword>
<sequence>MQQFLTIGFYAALIAVAVVLVIGVANLARRDGNQVSRSNKLMRMRVIFQAIAIAFLVLIGIAAGAIKFGG</sequence>
<keyword evidence="3 4" id="KW-0472">Membrane</keyword>
<feature type="domain" description="HIG1" evidence="5">
    <location>
        <begin position="1"/>
        <end position="70"/>
    </location>
</feature>